<evidence type="ECO:0000313" key="1">
    <source>
        <dbReference type="EMBL" id="CAB1127832.1"/>
    </source>
</evidence>
<dbReference type="KEGG" id="hfv:R50_0326"/>
<dbReference type="EMBL" id="LR778114">
    <property type="protein sequence ID" value="CAB1127832.1"/>
    <property type="molecule type" value="Genomic_DNA"/>
</dbReference>
<gene>
    <name evidence="1" type="ORF">R50_0326</name>
</gene>
<sequence length="154" mass="16973">MAFLGLNRVAGNRLSTVPVVYTCALRQELRLLQLERVDLVVPAAPPGGDRFRPTPLAVDRVLRQLVLERPALVAFTPSRRCPFPPPPAWPVLRPSRSSWSCAPPPAGCWRSGPWAPCWPAGCRPAPPRRWWGCRWRRRSGGGGRGWSPSAVPAA</sequence>
<organism evidence="1 2">
    <name type="scientific">Candidatus Hydrogenisulfobacillus filiaventi</name>
    <dbReference type="NCBI Taxonomy" id="2707344"/>
    <lineage>
        <taxon>Bacteria</taxon>
        <taxon>Bacillati</taxon>
        <taxon>Bacillota</taxon>
        <taxon>Clostridia</taxon>
        <taxon>Eubacteriales</taxon>
        <taxon>Clostridiales Family XVII. Incertae Sedis</taxon>
        <taxon>Candidatus Hydrogenisulfobacillus</taxon>
    </lineage>
</organism>
<evidence type="ECO:0000313" key="2">
    <source>
        <dbReference type="Proteomes" id="UP000503399"/>
    </source>
</evidence>
<name>A0A6F8ZEE7_9FIRM</name>
<protein>
    <submittedName>
        <fullName evidence="1">Uncharacterized protein</fullName>
    </submittedName>
</protein>
<proteinExistence type="predicted"/>
<accession>A0A6F8ZEE7</accession>
<keyword evidence="2" id="KW-1185">Reference proteome</keyword>
<reference evidence="1 2" key="1">
    <citation type="submission" date="2020-02" db="EMBL/GenBank/DDBJ databases">
        <authorList>
            <person name="Hogendoorn C."/>
        </authorList>
    </citation>
    <scope>NUCLEOTIDE SEQUENCE [LARGE SCALE GENOMIC DNA]</scope>
    <source>
        <strain evidence="1">R501</strain>
    </source>
</reference>
<dbReference type="AlphaFoldDB" id="A0A6F8ZEE7"/>
<dbReference type="Proteomes" id="UP000503399">
    <property type="component" value="Chromosome"/>
</dbReference>